<gene>
    <name evidence="1" type="ORF">HDF17_000950</name>
</gene>
<dbReference type="RefSeq" id="WP_179488258.1">
    <property type="nucleotide sequence ID" value="NZ_JACCCW010000001.1"/>
</dbReference>
<sequence>MPTPFENAELNLKLFELRREPTLRKARDWFLREFNPDSFAELVAFVRSEHNAAFRMVLSYWNMAASLVTTGAIEADTFRAAHDEIFATFSKIHPYLAELRTASGEPDFCKHIETVVLTAPDAEETLERRRKVLRAAVKASHSKKEISTEVELS</sequence>
<comment type="caution">
    <text evidence="1">The sequence shown here is derived from an EMBL/GenBank/DDBJ whole genome shotgun (WGS) entry which is preliminary data.</text>
</comment>
<dbReference type="EMBL" id="JACCCW010000001">
    <property type="protein sequence ID" value="NYF78663.1"/>
    <property type="molecule type" value="Genomic_DNA"/>
</dbReference>
<proteinExistence type="predicted"/>
<reference evidence="1 2" key="1">
    <citation type="submission" date="2020-07" db="EMBL/GenBank/DDBJ databases">
        <title>Genomic Encyclopedia of Type Strains, Phase IV (KMG-V): Genome sequencing to study the core and pangenomes of soil and plant-associated prokaryotes.</title>
        <authorList>
            <person name="Whitman W."/>
        </authorList>
    </citation>
    <scope>NUCLEOTIDE SEQUENCE [LARGE SCALE GENOMIC DNA]</scope>
    <source>
        <strain evidence="1 2">X4EP2</strain>
    </source>
</reference>
<name>A0A7Y9PGE9_9BACT</name>
<dbReference type="AlphaFoldDB" id="A0A7Y9PGE9"/>
<protein>
    <submittedName>
        <fullName evidence="1">Uncharacterized protein</fullName>
    </submittedName>
</protein>
<organism evidence="1 2">
    <name type="scientific">Granulicella arctica</name>
    <dbReference type="NCBI Taxonomy" id="940613"/>
    <lineage>
        <taxon>Bacteria</taxon>
        <taxon>Pseudomonadati</taxon>
        <taxon>Acidobacteriota</taxon>
        <taxon>Terriglobia</taxon>
        <taxon>Terriglobales</taxon>
        <taxon>Acidobacteriaceae</taxon>
        <taxon>Granulicella</taxon>
    </lineage>
</organism>
<dbReference type="Proteomes" id="UP000589520">
    <property type="component" value="Unassembled WGS sequence"/>
</dbReference>
<accession>A0A7Y9PGE9</accession>
<evidence type="ECO:0000313" key="1">
    <source>
        <dbReference type="EMBL" id="NYF78663.1"/>
    </source>
</evidence>
<dbReference type="InterPro" id="IPR031876">
    <property type="entry name" value="DUF4760"/>
</dbReference>
<dbReference type="Pfam" id="PF15956">
    <property type="entry name" value="DUF4760"/>
    <property type="match status" value="1"/>
</dbReference>
<keyword evidence="2" id="KW-1185">Reference proteome</keyword>
<evidence type="ECO:0000313" key="2">
    <source>
        <dbReference type="Proteomes" id="UP000589520"/>
    </source>
</evidence>